<keyword evidence="8" id="KW-1185">Reference proteome</keyword>
<feature type="transmembrane region" description="Helical" evidence="5">
    <location>
        <begin position="298"/>
        <end position="319"/>
    </location>
</feature>
<feature type="transmembrane region" description="Helical" evidence="5">
    <location>
        <begin position="198"/>
        <end position="218"/>
    </location>
</feature>
<dbReference type="PANTHER" id="PTHR23507:SF39">
    <property type="entry name" value="GH23453P-RELATED"/>
    <property type="match status" value="1"/>
</dbReference>
<feature type="transmembrane region" description="Helical" evidence="5">
    <location>
        <begin position="261"/>
        <end position="278"/>
    </location>
</feature>
<feature type="transmembrane region" description="Helical" evidence="5">
    <location>
        <begin position="103"/>
        <end position="124"/>
    </location>
</feature>
<dbReference type="InterPro" id="IPR020846">
    <property type="entry name" value="MFS_dom"/>
</dbReference>
<evidence type="ECO:0000259" key="6">
    <source>
        <dbReference type="PROSITE" id="PS50850"/>
    </source>
</evidence>
<feature type="transmembrane region" description="Helical" evidence="5">
    <location>
        <begin position="355"/>
        <end position="376"/>
    </location>
</feature>
<dbReference type="InterPro" id="IPR011701">
    <property type="entry name" value="MFS"/>
</dbReference>
<dbReference type="EMBL" id="OV651817">
    <property type="protein sequence ID" value="CAH1110898.1"/>
    <property type="molecule type" value="Genomic_DNA"/>
</dbReference>
<feature type="domain" description="Major facilitator superfamily (MFS) profile" evidence="6">
    <location>
        <begin position="29"/>
        <end position="443"/>
    </location>
</feature>
<name>A0A9P0GEV5_9CUCU</name>
<reference evidence="7" key="1">
    <citation type="submission" date="2022-01" db="EMBL/GenBank/DDBJ databases">
        <authorList>
            <person name="King R."/>
        </authorList>
    </citation>
    <scope>NUCLEOTIDE SEQUENCE</scope>
</reference>
<dbReference type="AlphaFoldDB" id="A0A9P0GEV5"/>
<dbReference type="Proteomes" id="UP001153636">
    <property type="component" value="Chromosome 5"/>
</dbReference>
<gene>
    <name evidence="7" type="ORF">PSYICH_LOCUS11353</name>
</gene>
<keyword evidence="4 5" id="KW-0472">Membrane</keyword>
<dbReference type="InterPro" id="IPR036259">
    <property type="entry name" value="MFS_trans_sf"/>
</dbReference>
<dbReference type="Gene3D" id="1.20.1250.20">
    <property type="entry name" value="MFS general substrate transporter like domains"/>
    <property type="match status" value="1"/>
</dbReference>
<keyword evidence="3 5" id="KW-1133">Transmembrane helix</keyword>
<feature type="transmembrane region" description="Helical" evidence="5">
    <location>
        <begin position="388"/>
        <end position="408"/>
    </location>
</feature>
<dbReference type="OrthoDB" id="430300at2759"/>
<dbReference type="PANTHER" id="PTHR23507">
    <property type="entry name" value="ZGC:174356"/>
    <property type="match status" value="1"/>
</dbReference>
<proteinExistence type="predicted"/>
<evidence type="ECO:0000313" key="8">
    <source>
        <dbReference type="Proteomes" id="UP001153636"/>
    </source>
</evidence>
<evidence type="ECO:0000256" key="1">
    <source>
        <dbReference type="ARBA" id="ARBA00004141"/>
    </source>
</evidence>
<accession>A0A9P0GEV5</accession>
<evidence type="ECO:0000256" key="3">
    <source>
        <dbReference type="ARBA" id="ARBA00022989"/>
    </source>
</evidence>
<protein>
    <recommendedName>
        <fullName evidence="6">Major facilitator superfamily (MFS) profile domain-containing protein</fullName>
    </recommendedName>
</protein>
<dbReference type="SUPFAM" id="SSF103473">
    <property type="entry name" value="MFS general substrate transporter"/>
    <property type="match status" value="1"/>
</dbReference>
<feature type="transmembrane region" description="Helical" evidence="5">
    <location>
        <begin position="331"/>
        <end position="349"/>
    </location>
</feature>
<sequence>MAWYRKFTVEVPLFFSYVNFLMTGSIITNLVVYRTCYIILGYNKTDCIQLGTETNNVTKNLEKLVEPTADVINMVRTVLNSLVPIFICMMAGPWSDKHGRKPFLLITLIGTCLSPLLMVVFSYFDNVNPWYFLISLIPQIISGGTITYLAITLAYISDISTPETRGIRMAFFEATLAFGVLTGSVVSSYIFYATNYEFIFAIAAGCVLIGILYTVFVIPESLSSLERTLDDSNSSMDNPFKYITDMIGTTFKQRENNDRSLILLLSTALILFTFANNGDNFIQFIYLRKKLDWNLTKYTLYYGMTSFLWATGALTGTFLFHNKLKIKECNLALLGTLSIIGCFILQELAFNDLYIYLAGLARLFAGLVSPMLRALVSKMVPPHEVGKIFSVTMIGGAIFDLGASPLYTLVYNDTINTYSGIYNVISIFVVGLTALLIVIFKTLECSSGFQTLNNEELSNSQNDDEII</sequence>
<evidence type="ECO:0000256" key="5">
    <source>
        <dbReference type="SAM" id="Phobius"/>
    </source>
</evidence>
<feature type="transmembrane region" description="Helical" evidence="5">
    <location>
        <begin position="130"/>
        <end position="157"/>
    </location>
</feature>
<keyword evidence="2 5" id="KW-0812">Transmembrane</keyword>
<feature type="transmembrane region" description="Helical" evidence="5">
    <location>
        <begin position="71"/>
        <end position="91"/>
    </location>
</feature>
<dbReference type="Pfam" id="PF07690">
    <property type="entry name" value="MFS_1"/>
    <property type="match status" value="1"/>
</dbReference>
<dbReference type="GO" id="GO:0016020">
    <property type="term" value="C:membrane"/>
    <property type="evidence" value="ECO:0007669"/>
    <property type="project" value="UniProtKB-SubCell"/>
</dbReference>
<feature type="transmembrane region" description="Helical" evidence="5">
    <location>
        <begin position="12"/>
        <end position="33"/>
    </location>
</feature>
<evidence type="ECO:0000256" key="2">
    <source>
        <dbReference type="ARBA" id="ARBA00022692"/>
    </source>
</evidence>
<dbReference type="PROSITE" id="PS50850">
    <property type="entry name" value="MFS"/>
    <property type="match status" value="1"/>
</dbReference>
<evidence type="ECO:0000256" key="4">
    <source>
        <dbReference type="ARBA" id="ARBA00023136"/>
    </source>
</evidence>
<comment type="subcellular location">
    <subcellularLocation>
        <location evidence="1">Membrane</location>
        <topology evidence="1">Multi-pass membrane protein</topology>
    </subcellularLocation>
</comment>
<organism evidence="7 8">
    <name type="scientific">Psylliodes chrysocephalus</name>
    <dbReference type="NCBI Taxonomy" id="3402493"/>
    <lineage>
        <taxon>Eukaryota</taxon>
        <taxon>Metazoa</taxon>
        <taxon>Ecdysozoa</taxon>
        <taxon>Arthropoda</taxon>
        <taxon>Hexapoda</taxon>
        <taxon>Insecta</taxon>
        <taxon>Pterygota</taxon>
        <taxon>Neoptera</taxon>
        <taxon>Endopterygota</taxon>
        <taxon>Coleoptera</taxon>
        <taxon>Polyphaga</taxon>
        <taxon>Cucujiformia</taxon>
        <taxon>Chrysomeloidea</taxon>
        <taxon>Chrysomelidae</taxon>
        <taxon>Galerucinae</taxon>
        <taxon>Alticini</taxon>
        <taxon>Psylliodes</taxon>
    </lineage>
</organism>
<dbReference type="GO" id="GO:0022857">
    <property type="term" value="F:transmembrane transporter activity"/>
    <property type="evidence" value="ECO:0007669"/>
    <property type="project" value="InterPro"/>
</dbReference>
<feature type="transmembrane region" description="Helical" evidence="5">
    <location>
        <begin position="420"/>
        <end position="440"/>
    </location>
</feature>
<feature type="transmembrane region" description="Helical" evidence="5">
    <location>
        <begin position="169"/>
        <end position="192"/>
    </location>
</feature>
<evidence type="ECO:0000313" key="7">
    <source>
        <dbReference type="EMBL" id="CAH1110898.1"/>
    </source>
</evidence>